<dbReference type="InterPro" id="IPR005325">
    <property type="entry name" value="DUF308_memb"/>
</dbReference>
<dbReference type="AlphaFoldDB" id="A0A8T3VE07"/>
<evidence type="ECO:0000313" key="3">
    <source>
        <dbReference type="Proteomes" id="UP000783037"/>
    </source>
</evidence>
<evidence type="ECO:0000313" key="2">
    <source>
        <dbReference type="EMBL" id="MBE6500818.1"/>
    </source>
</evidence>
<organism evidence="2 3">
    <name type="scientific">Methanobrevibacter thaueri</name>
    <dbReference type="NCBI Taxonomy" id="190975"/>
    <lineage>
        <taxon>Archaea</taxon>
        <taxon>Methanobacteriati</taxon>
        <taxon>Methanobacteriota</taxon>
        <taxon>Methanomada group</taxon>
        <taxon>Methanobacteria</taxon>
        <taxon>Methanobacteriales</taxon>
        <taxon>Methanobacteriaceae</taxon>
        <taxon>Methanobrevibacter</taxon>
    </lineage>
</organism>
<feature type="transmembrane region" description="Helical" evidence="1">
    <location>
        <begin position="117"/>
        <end position="137"/>
    </location>
</feature>
<accession>A0A8T3VE07</accession>
<feature type="transmembrane region" description="Helical" evidence="1">
    <location>
        <begin position="30"/>
        <end position="52"/>
    </location>
</feature>
<dbReference type="RefSeq" id="WP_303737973.1">
    <property type="nucleotide sequence ID" value="NZ_SUTK01000001.1"/>
</dbReference>
<dbReference type="Pfam" id="PF03729">
    <property type="entry name" value="DUF308"/>
    <property type="match status" value="1"/>
</dbReference>
<keyword evidence="1" id="KW-1133">Transmembrane helix</keyword>
<feature type="transmembrane region" description="Helical" evidence="1">
    <location>
        <begin position="143"/>
        <end position="163"/>
    </location>
</feature>
<keyword evidence="1" id="KW-0472">Membrane</keyword>
<evidence type="ECO:0000256" key="1">
    <source>
        <dbReference type="SAM" id="Phobius"/>
    </source>
</evidence>
<sequence>MDYRKLLGIIFIILGLLFIVYPMYSAAAVSWIAGICLIAFGFASIIDGFSVWSMMAHVSAIKILLGICAILFGILFIYEIDALSFLVGYIFYLIAFVMIFAGIAGIFFGFNSISRITSVLILILGIVAFFLATFSIAQPLYTAILVGICLIMEGITFFASSIVES</sequence>
<dbReference type="PANTHER" id="PTHR34989:SF1">
    <property type="entry name" value="PROTEIN HDED"/>
    <property type="match status" value="1"/>
</dbReference>
<protein>
    <submittedName>
        <fullName evidence="2">DUF308 domain-containing protein</fullName>
    </submittedName>
</protein>
<comment type="caution">
    <text evidence="2">The sequence shown here is derived from an EMBL/GenBank/DDBJ whole genome shotgun (WGS) entry which is preliminary data.</text>
</comment>
<reference evidence="2" key="1">
    <citation type="submission" date="2019-04" db="EMBL/GenBank/DDBJ databases">
        <title>Evolution of Biomass-Degrading Anaerobic Consortia Revealed by Metagenomics.</title>
        <authorList>
            <person name="Peng X."/>
        </authorList>
    </citation>
    <scope>NUCLEOTIDE SEQUENCE</scope>
    <source>
        <strain evidence="2">SIG18</strain>
    </source>
</reference>
<dbReference type="PANTHER" id="PTHR34989">
    <property type="entry name" value="PROTEIN HDED"/>
    <property type="match status" value="1"/>
</dbReference>
<dbReference type="EMBL" id="SUTK01000001">
    <property type="protein sequence ID" value="MBE6500818.1"/>
    <property type="molecule type" value="Genomic_DNA"/>
</dbReference>
<feature type="transmembrane region" description="Helical" evidence="1">
    <location>
        <begin position="7"/>
        <end position="24"/>
    </location>
</feature>
<dbReference type="Proteomes" id="UP000783037">
    <property type="component" value="Unassembled WGS sequence"/>
</dbReference>
<keyword evidence="1" id="KW-0812">Transmembrane</keyword>
<name>A0A8T3VE07_9EURY</name>
<feature type="transmembrane region" description="Helical" evidence="1">
    <location>
        <begin position="59"/>
        <end position="78"/>
    </location>
</feature>
<proteinExistence type="predicted"/>
<feature type="transmembrane region" description="Helical" evidence="1">
    <location>
        <begin position="90"/>
        <end position="110"/>
    </location>
</feature>
<gene>
    <name evidence="2" type="ORF">E7Z79_00030</name>
</gene>
<dbReference type="GO" id="GO:0005886">
    <property type="term" value="C:plasma membrane"/>
    <property type="evidence" value="ECO:0007669"/>
    <property type="project" value="TreeGrafter"/>
</dbReference>
<dbReference type="InterPro" id="IPR052712">
    <property type="entry name" value="Acid_resist_chaperone_HdeD"/>
</dbReference>